<gene>
    <name evidence="1" type="ORF">HY912_21965</name>
</gene>
<feature type="non-terminal residue" evidence="1">
    <location>
        <position position="108"/>
    </location>
</feature>
<name>A0A9D6V4Y0_9BACT</name>
<dbReference type="SUPFAM" id="SSF64484">
    <property type="entry name" value="beta and beta-prime subunits of DNA dependent RNA-polymerase"/>
    <property type="match status" value="1"/>
</dbReference>
<dbReference type="AlphaFoldDB" id="A0A9D6V4Y0"/>
<dbReference type="Gene3D" id="3.90.1100.10">
    <property type="match status" value="1"/>
</dbReference>
<accession>A0A9D6V4Y0</accession>
<evidence type="ECO:0008006" key="3">
    <source>
        <dbReference type="Google" id="ProtNLM"/>
    </source>
</evidence>
<sequence length="108" mass="12330">MSPFSVHSQRLRKNFARIPQIAGIPNLIEIQKQSYDRFLQADVPPEAREDIGLQGVFRSVFPIKDFSDTASLEFIKYTLGEEKYNVEECLQKGVTYAVPLKITVQLIV</sequence>
<evidence type="ECO:0000313" key="1">
    <source>
        <dbReference type="EMBL" id="MBI5252170.1"/>
    </source>
</evidence>
<reference evidence="1" key="1">
    <citation type="submission" date="2020-07" db="EMBL/GenBank/DDBJ databases">
        <title>Huge and variable diversity of episymbiotic CPR bacteria and DPANN archaea in groundwater ecosystems.</title>
        <authorList>
            <person name="He C.Y."/>
            <person name="Keren R."/>
            <person name="Whittaker M."/>
            <person name="Farag I.F."/>
            <person name="Doudna J."/>
            <person name="Cate J.H.D."/>
            <person name="Banfield J.F."/>
        </authorList>
    </citation>
    <scope>NUCLEOTIDE SEQUENCE</scope>
    <source>
        <strain evidence="1">NC_groundwater_1664_Pr3_B-0.1um_52_9</strain>
    </source>
</reference>
<comment type="caution">
    <text evidence="1">The sequence shown here is derived from an EMBL/GenBank/DDBJ whole genome shotgun (WGS) entry which is preliminary data.</text>
</comment>
<organism evidence="1 2">
    <name type="scientific">Desulfomonile tiedjei</name>
    <dbReference type="NCBI Taxonomy" id="2358"/>
    <lineage>
        <taxon>Bacteria</taxon>
        <taxon>Pseudomonadati</taxon>
        <taxon>Thermodesulfobacteriota</taxon>
        <taxon>Desulfomonilia</taxon>
        <taxon>Desulfomonilales</taxon>
        <taxon>Desulfomonilaceae</taxon>
        <taxon>Desulfomonile</taxon>
    </lineage>
</organism>
<dbReference type="Proteomes" id="UP000807825">
    <property type="component" value="Unassembled WGS sequence"/>
</dbReference>
<evidence type="ECO:0000313" key="2">
    <source>
        <dbReference type="Proteomes" id="UP000807825"/>
    </source>
</evidence>
<protein>
    <recommendedName>
        <fullName evidence="3">DNA-directed RNA polymerase</fullName>
    </recommendedName>
</protein>
<dbReference type="EMBL" id="JACRDE010000574">
    <property type="protein sequence ID" value="MBI5252170.1"/>
    <property type="molecule type" value="Genomic_DNA"/>
</dbReference>
<proteinExistence type="predicted"/>